<dbReference type="SUPFAM" id="SSF103481">
    <property type="entry name" value="Multidrug resistance efflux transporter EmrE"/>
    <property type="match status" value="1"/>
</dbReference>
<dbReference type="STRING" id="1051890.A0A3N4M8M5"/>
<organism evidence="11 12">
    <name type="scientific">Terfezia boudieri ATCC MYA-4762</name>
    <dbReference type="NCBI Taxonomy" id="1051890"/>
    <lineage>
        <taxon>Eukaryota</taxon>
        <taxon>Fungi</taxon>
        <taxon>Dikarya</taxon>
        <taxon>Ascomycota</taxon>
        <taxon>Pezizomycotina</taxon>
        <taxon>Pezizomycetes</taxon>
        <taxon>Pezizales</taxon>
        <taxon>Pezizaceae</taxon>
        <taxon>Terfezia</taxon>
    </lineage>
</organism>
<keyword evidence="5 9" id="KW-0812">Transmembrane</keyword>
<dbReference type="InterPro" id="IPR004853">
    <property type="entry name" value="Sugar_P_trans_dom"/>
</dbReference>
<evidence type="ECO:0000313" key="12">
    <source>
        <dbReference type="Proteomes" id="UP000267821"/>
    </source>
</evidence>
<evidence type="ECO:0000256" key="6">
    <source>
        <dbReference type="ARBA" id="ARBA00022989"/>
    </source>
</evidence>
<feature type="compositionally biased region" description="Basic residues" evidence="8">
    <location>
        <begin position="480"/>
        <end position="490"/>
    </location>
</feature>
<feature type="transmembrane region" description="Helical" evidence="9">
    <location>
        <begin position="349"/>
        <end position="367"/>
    </location>
</feature>
<gene>
    <name evidence="11" type="ORF">L211DRAFT_832935</name>
</gene>
<feature type="compositionally biased region" description="Acidic residues" evidence="8">
    <location>
        <begin position="457"/>
        <end position="476"/>
    </location>
</feature>
<dbReference type="EMBL" id="ML121528">
    <property type="protein sequence ID" value="RPB29062.1"/>
    <property type="molecule type" value="Genomic_DNA"/>
</dbReference>
<dbReference type="InParanoid" id="A0A3N4M8M5"/>
<keyword evidence="12" id="KW-1185">Reference proteome</keyword>
<evidence type="ECO:0000256" key="1">
    <source>
        <dbReference type="ARBA" id="ARBA00003420"/>
    </source>
</evidence>
<comment type="similarity">
    <text evidence="3">Belongs to the TPT transporter family. SLC35D subfamily.</text>
</comment>
<comment type="subcellular location">
    <subcellularLocation>
        <location evidence="2">Endoplasmic reticulum membrane</location>
        <topology evidence="2">Multi-pass membrane protein</topology>
    </subcellularLocation>
</comment>
<evidence type="ECO:0000256" key="3">
    <source>
        <dbReference type="ARBA" id="ARBA00010425"/>
    </source>
</evidence>
<dbReference type="AlphaFoldDB" id="A0A3N4M8M5"/>
<proteinExistence type="inferred from homology"/>
<sequence>MHKTESLDAGPGTTTSGCPPASSSARRLSITDSESEDLELSSWESDASNKPINKRPKNRAVRESLTLGDRMVMDPPGNEGAVISQEDRRTADAKVIRNLAVNACFIGLWYIFSLLISIYNKWMFSPNHLNFKFPLFVTCGHMLVQFSMASLVLFAFPHLRPGNFDGASQHHGHHSGSAERQKQQEGKMTKWFYLTRIGPCGAATGLDIGLGNMSMRFISLAFYTMCKSSSPIFVLTFAFIFRLEKPTWKLAAIITIMTVGVIMMVSSESEATFVLIGFILVMIASALSGLRWALTQVLLVRNPATSNPFSAVFFLAPVMFISILCVAVPVEGFGPLFSRYRELVAEWGFIPASVILVCPGLIAFLMVASEFALLQRSSVVTLSVAGIFKEVITITAAAIVFGDSLTPVNISGLAITIASVGWYNWWKIQRMRAETLGESTEGHAGADGVEYVAVGEEEEEVDESAAEDSAEDGDVEAESRRRRKRKFKGKSKFRINRTKGKGNRKAVIVPLDSAGQLLDKLDEAEESDHRVSGSDEAVETVKRGIVSSGSGAEVLASKVVEETASVHGEVRLRSGSLSSVESEFVKGSGNLGVDIYKE</sequence>
<evidence type="ECO:0000256" key="8">
    <source>
        <dbReference type="SAM" id="MobiDB-lite"/>
    </source>
</evidence>
<keyword evidence="6 9" id="KW-1133">Transmembrane helix</keyword>
<feature type="transmembrane region" description="Helical" evidence="9">
    <location>
        <begin position="191"/>
        <end position="211"/>
    </location>
</feature>
<feature type="transmembrane region" description="Helical" evidence="9">
    <location>
        <begin position="271"/>
        <end position="290"/>
    </location>
</feature>
<keyword evidence="7 9" id="KW-0472">Membrane</keyword>
<dbReference type="GO" id="GO:0005789">
    <property type="term" value="C:endoplasmic reticulum membrane"/>
    <property type="evidence" value="ECO:0007669"/>
    <property type="project" value="UniProtKB-SubCell"/>
</dbReference>
<protein>
    <submittedName>
        <fullName evidence="11">TPT-domain-containing protein</fullName>
    </submittedName>
</protein>
<feature type="compositionally biased region" description="Polar residues" evidence="8">
    <location>
        <begin position="12"/>
        <end position="26"/>
    </location>
</feature>
<evidence type="ECO:0000256" key="4">
    <source>
        <dbReference type="ARBA" id="ARBA00011182"/>
    </source>
</evidence>
<comment type="subunit">
    <text evidence="4">Homooligomer.</text>
</comment>
<dbReference type="InterPro" id="IPR037185">
    <property type="entry name" value="EmrE-like"/>
</dbReference>
<feature type="transmembrane region" description="Helical" evidence="9">
    <location>
        <begin position="248"/>
        <end position="265"/>
    </location>
</feature>
<evidence type="ECO:0000259" key="10">
    <source>
        <dbReference type="Pfam" id="PF03151"/>
    </source>
</evidence>
<evidence type="ECO:0000256" key="5">
    <source>
        <dbReference type="ARBA" id="ARBA00022692"/>
    </source>
</evidence>
<feature type="transmembrane region" description="Helical" evidence="9">
    <location>
        <begin position="217"/>
        <end position="241"/>
    </location>
</feature>
<evidence type="ECO:0000256" key="2">
    <source>
        <dbReference type="ARBA" id="ARBA00004477"/>
    </source>
</evidence>
<feature type="transmembrane region" description="Helical" evidence="9">
    <location>
        <begin position="99"/>
        <end position="119"/>
    </location>
</feature>
<dbReference type="Pfam" id="PF03151">
    <property type="entry name" value="TPT"/>
    <property type="match status" value="1"/>
</dbReference>
<dbReference type="InterPro" id="IPR050186">
    <property type="entry name" value="TPT_transporter"/>
</dbReference>
<name>A0A3N4M8M5_9PEZI</name>
<feature type="region of interest" description="Disordered" evidence="8">
    <location>
        <begin position="457"/>
        <end position="490"/>
    </location>
</feature>
<comment type="function">
    <text evidence="1">Involved in the import of GDP-mannose from the cytoplasm into the Golgi lumen.</text>
</comment>
<accession>A0A3N4M8M5</accession>
<dbReference type="Proteomes" id="UP000267821">
    <property type="component" value="Unassembled WGS sequence"/>
</dbReference>
<dbReference type="OrthoDB" id="18894at2759"/>
<evidence type="ECO:0000256" key="7">
    <source>
        <dbReference type="ARBA" id="ARBA00023136"/>
    </source>
</evidence>
<evidence type="ECO:0000256" key="9">
    <source>
        <dbReference type="SAM" id="Phobius"/>
    </source>
</evidence>
<dbReference type="PANTHER" id="PTHR11132">
    <property type="entry name" value="SOLUTE CARRIER FAMILY 35"/>
    <property type="match status" value="1"/>
</dbReference>
<evidence type="ECO:0000313" key="11">
    <source>
        <dbReference type="EMBL" id="RPB29062.1"/>
    </source>
</evidence>
<feature type="transmembrane region" description="Helical" evidence="9">
    <location>
        <begin position="131"/>
        <end position="156"/>
    </location>
</feature>
<feature type="transmembrane region" description="Helical" evidence="9">
    <location>
        <begin position="311"/>
        <end position="329"/>
    </location>
</feature>
<dbReference type="FunCoup" id="A0A3N4M8M5">
    <property type="interactions" value="695"/>
</dbReference>
<feature type="region of interest" description="Disordered" evidence="8">
    <location>
        <begin position="1"/>
        <end position="67"/>
    </location>
</feature>
<reference evidence="11 12" key="1">
    <citation type="journal article" date="2018" name="Nat. Ecol. Evol.">
        <title>Pezizomycetes genomes reveal the molecular basis of ectomycorrhizal truffle lifestyle.</title>
        <authorList>
            <person name="Murat C."/>
            <person name="Payen T."/>
            <person name="Noel B."/>
            <person name="Kuo A."/>
            <person name="Morin E."/>
            <person name="Chen J."/>
            <person name="Kohler A."/>
            <person name="Krizsan K."/>
            <person name="Balestrini R."/>
            <person name="Da Silva C."/>
            <person name="Montanini B."/>
            <person name="Hainaut M."/>
            <person name="Levati E."/>
            <person name="Barry K.W."/>
            <person name="Belfiori B."/>
            <person name="Cichocki N."/>
            <person name="Clum A."/>
            <person name="Dockter R.B."/>
            <person name="Fauchery L."/>
            <person name="Guy J."/>
            <person name="Iotti M."/>
            <person name="Le Tacon F."/>
            <person name="Lindquist E.A."/>
            <person name="Lipzen A."/>
            <person name="Malagnac F."/>
            <person name="Mello A."/>
            <person name="Molinier V."/>
            <person name="Miyauchi S."/>
            <person name="Poulain J."/>
            <person name="Riccioni C."/>
            <person name="Rubini A."/>
            <person name="Sitrit Y."/>
            <person name="Splivallo R."/>
            <person name="Traeger S."/>
            <person name="Wang M."/>
            <person name="Zifcakova L."/>
            <person name="Wipf D."/>
            <person name="Zambonelli A."/>
            <person name="Paolocci F."/>
            <person name="Nowrousian M."/>
            <person name="Ottonello S."/>
            <person name="Baldrian P."/>
            <person name="Spatafora J.W."/>
            <person name="Henrissat B."/>
            <person name="Nagy L.G."/>
            <person name="Aury J.M."/>
            <person name="Wincker P."/>
            <person name="Grigoriev I.V."/>
            <person name="Bonfante P."/>
            <person name="Martin F.M."/>
        </authorList>
    </citation>
    <scope>NUCLEOTIDE SEQUENCE [LARGE SCALE GENOMIC DNA]</scope>
    <source>
        <strain evidence="11 12">ATCC MYA-4762</strain>
    </source>
</reference>
<feature type="transmembrane region" description="Helical" evidence="9">
    <location>
        <begin position="408"/>
        <end position="426"/>
    </location>
</feature>
<feature type="transmembrane region" description="Helical" evidence="9">
    <location>
        <begin position="379"/>
        <end position="402"/>
    </location>
</feature>
<feature type="domain" description="Sugar phosphate transporter" evidence="10">
    <location>
        <begin position="103"/>
        <end position="424"/>
    </location>
</feature>